<dbReference type="EMBL" id="BMEL01000001">
    <property type="protein sequence ID" value="GGF14555.1"/>
    <property type="molecule type" value="Genomic_DNA"/>
</dbReference>
<sequence>MTSVGMLSHRDDPRTVFKSYAYAAAAKMEGADFFFFSPGRVNLKEETILGWVYERGEWKEVMVPFPDVIYNSSSPMTPKQEVIVKELRQRIPFTSNPIGDKMSVYNRIKKGQTFSNYLIPSTRLTKFSEIKDLFKEYSDLIIKPSSGCQGNDISYVQKSKKQYTVFRSQLKQVMSKKEFKEFINGLIEKGGYLAQPFIKCKLKNGLSYDFRLHTQKDGEGQWKVGTIYPRVASKGVIANLGQGGYSTKFEKLLQNEFDEKYYDVKRTLEQFSLQFSRHFDGLYEEPLDELGIDIGIDSNQKIWIFEVNWRPGVPALFRFEMDVAKNMIQYACYLHRQNEKRSELNKE</sequence>
<organism evidence="1 2">
    <name type="scientific">Halobacillus andaensis</name>
    <dbReference type="NCBI Taxonomy" id="1176239"/>
    <lineage>
        <taxon>Bacteria</taxon>
        <taxon>Bacillati</taxon>
        <taxon>Bacillota</taxon>
        <taxon>Bacilli</taxon>
        <taxon>Bacillales</taxon>
        <taxon>Bacillaceae</taxon>
        <taxon>Halobacillus</taxon>
    </lineage>
</organism>
<dbReference type="SUPFAM" id="SSF56059">
    <property type="entry name" value="Glutathione synthetase ATP-binding domain-like"/>
    <property type="match status" value="1"/>
</dbReference>
<reference evidence="1" key="2">
    <citation type="submission" date="2020-09" db="EMBL/GenBank/DDBJ databases">
        <authorList>
            <person name="Sun Q."/>
            <person name="Zhou Y."/>
        </authorList>
    </citation>
    <scope>NUCLEOTIDE SEQUENCE</scope>
    <source>
        <strain evidence="1">CGMCC 1.12153</strain>
    </source>
</reference>
<reference evidence="1" key="1">
    <citation type="journal article" date="2014" name="Int. J. Syst. Evol. Microbiol.">
        <title>Complete genome sequence of Corynebacterium casei LMG S-19264T (=DSM 44701T), isolated from a smear-ripened cheese.</title>
        <authorList>
            <consortium name="US DOE Joint Genome Institute (JGI-PGF)"/>
            <person name="Walter F."/>
            <person name="Albersmeier A."/>
            <person name="Kalinowski J."/>
            <person name="Ruckert C."/>
        </authorList>
    </citation>
    <scope>NUCLEOTIDE SEQUENCE</scope>
    <source>
        <strain evidence="1">CGMCC 1.12153</strain>
    </source>
</reference>
<evidence type="ECO:0008006" key="3">
    <source>
        <dbReference type="Google" id="ProtNLM"/>
    </source>
</evidence>
<proteinExistence type="predicted"/>
<dbReference type="RefSeq" id="WP_188376484.1">
    <property type="nucleotide sequence ID" value="NZ_BMEL01000001.1"/>
</dbReference>
<comment type="caution">
    <text evidence="1">The sequence shown here is derived from an EMBL/GenBank/DDBJ whole genome shotgun (WGS) entry which is preliminary data.</text>
</comment>
<dbReference type="Proteomes" id="UP000660110">
    <property type="component" value="Unassembled WGS sequence"/>
</dbReference>
<accession>A0A917EWA8</accession>
<dbReference type="Gene3D" id="3.30.470.20">
    <property type="entry name" value="ATP-grasp fold, B domain"/>
    <property type="match status" value="1"/>
</dbReference>
<name>A0A917EWA8_HALAA</name>
<evidence type="ECO:0000313" key="1">
    <source>
        <dbReference type="EMBL" id="GGF14555.1"/>
    </source>
</evidence>
<dbReference type="InterPro" id="IPR026838">
    <property type="entry name" value="YheC/D"/>
</dbReference>
<gene>
    <name evidence="1" type="ORF">GCM10010954_11460</name>
</gene>
<dbReference type="AlphaFoldDB" id="A0A917EWA8"/>
<keyword evidence="2" id="KW-1185">Reference proteome</keyword>
<protein>
    <recommendedName>
        <fullName evidence="3">Endospore coat-associated protein YheD</fullName>
    </recommendedName>
</protein>
<dbReference type="Pfam" id="PF14398">
    <property type="entry name" value="ATPgrasp_YheCD"/>
    <property type="match status" value="1"/>
</dbReference>
<evidence type="ECO:0000313" key="2">
    <source>
        <dbReference type="Proteomes" id="UP000660110"/>
    </source>
</evidence>